<dbReference type="AlphaFoldDB" id="A0A845D9W4"/>
<dbReference type="InterPro" id="IPR050922">
    <property type="entry name" value="LytR/CpsA/Psr_CW_biosynth"/>
</dbReference>
<dbReference type="Proteomes" id="UP000449092">
    <property type="component" value="Unassembled WGS sequence"/>
</dbReference>
<keyword evidence="3" id="KW-1133">Transmembrane helix</keyword>
<dbReference type="PANTHER" id="PTHR33392">
    <property type="entry name" value="POLYISOPRENYL-TEICHOIC ACID--PEPTIDOGLYCAN TEICHOIC ACID TRANSFERASE TAGU"/>
    <property type="match status" value="1"/>
</dbReference>
<comment type="caution">
    <text evidence="5">The sequence shown here is derived from an EMBL/GenBank/DDBJ whole genome shotgun (WGS) entry which is preliminary data.</text>
</comment>
<dbReference type="Pfam" id="PF03816">
    <property type="entry name" value="LytR_cpsA_psr"/>
    <property type="match status" value="1"/>
</dbReference>
<evidence type="ECO:0000259" key="4">
    <source>
        <dbReference type="Pfam" id="PF03816"/>
    </source>
</evidence>
<accession>A0A845D9W4</accession>
<evidence type="ECO:0000313" key="5">
    <source>
        <dbReference type="EMBL" id="MYE38185.1"/>
    </source>
</evidence>
<feature type="transmembrane region" description="Helical" evidence="3">
    <location>
        <begin position="12"/>
        <end position="32"/>
    </location>
</feature>
<reference evidence="5 6" key="1">
    <citation type="submission" date="2019-09" db="EMBL/GenBank/DDBJ databases">
        <title>Characterisation of the sponge microbiome using genome-centric metagenomics.</title>
        <authorList>
            <person name="Engelberts J.P."/>
            <person name="Robbins S.J."/>
            <person name="De Goeij J.M."/>
            <person name="Aranda M."/>
            <person name="Bell S.C."/>
            <person name="Webster N.S."/>
        </authorList>
    </citation>
    <scope>NUCLEOTIDE SEQUENCE [LARGE SCALE GENOMIC DNA]</scope>
    <source>
        <strain evidence="5">SB0662_bin_43</strain>
    </source>
</reference>
<evidence type="ECO:0000256" key="1">
    <source>
        <dbReference type="ARBA" id="ARBA00006068"/>
    </source>
</evidence>
<evidence type="ECO:0000256" key="2">
    <source>
        <dbReference type="SAM" id="MobiDB-lite"/>
    </source>
</evidence>
<dbReference type="EMBL" id="VXOY01000012">
    <property type="protein sequence ID" value="MYE38185.1"/>
    <property type="molecule type" value="Genomic_DNA"/>
</dbReference>
<dbReference type="InterPro" id="IPR004474">
    <property type="entry name" value="LytR_CpsA_psr"/>
</dbReference>
<feature type="domain" description="Cell envelope-related transcriptional attenuator" evidence="4">
    <location>
        <begin position="86"/>
        <end position="180"/>
    </location>
</feature>
<name>A0A845D9W4_9BACT</name>
<sequence>MERKSKKTSTLPITLFLVIVVCGSIFFVVQSLSTMVSRLDETEKQEIREAILPKNPLSSLKQTPEGYTNALLLGIGGPGHKSGELTDSIMLISLSHTKERPSFIFSIPRDLWVRGTDNEFTKINELYKQDGGTAEPDHKKTGRIKEKVEEITGQTIHYIAVVDLIAIEDLANFFDGITIDGVHYSGETLTAYLRDRSVPGNDFTRMNNQKKVLVALLEKIEQGNLLGSLEKATEAYAIIADHASINIGITDYFGVFELSKSVTSDNIELYSITPENNLLQPAQRMLYGYIQVYALIPTAGEENYRDIKSFVETILSNEQSASLPPSQPEIETPLSEPTT</sequence>
<evidence type="ECO:0000256" key="3">
    <source>
        <dbReference type="SAM" id="Phobius"/>
    </source>
</evidence>
<dbReference type="Gene3D" id="3.40.630.190">
    <property type="entry name" value="LCP protein"/>
    <property type="match status" value="2"/>
</dbReference>
<evidence type="ECO:0000313" key="6">
    <source>
        <dbReference type="Proteomes" id="UP000449092"/>
    </source>
</evidence>
<organism evidence="5 6">
    <name type="scientific">Candidatus Spechtbacteria bacterium SB0662_bin_43</name>
    <dbReference type="NCBI Taxonomy" id="2604897"/>
    <lineage>
        <taxon>Bacteria</taxon>
        <taxon>Candidatus Spechtiibacteriota</taxon>
    </lineage>
</organism>
<dbReference type="PANTHER" id="PTHR33392:SF6">
    <property type="entry name" value="POLYISOPRENYL-TEICHOIC ACID--PEPTIDOGLYCAN TEICHOIC ACID TRANSFERASE TAGU"/>
    <property type="match status" value="1"/>
</dbReference>
<comment type="similarity">
    <text evidence="1">Belongs to the LytR/CpsA/Psr (LCP) family.</text>
</comment>
<keyword evidence="3" id="KW-0812">Transmembrane</keyword>
<gene>
    <name evidence="5" type="ORF">F4X82_01545</name>
</gene>
<proteinExistence type="inferred from homology"/>
<protein>
    <submittedName>
        <fullName evidence="5">LytR family transcriptional regulator</fullName>
    </submittedName>
</protein>
<keyword evidence="3" id="KW-0472">Membrane</keyword>
<feature type="region of interest" description="Disordered" evidence="2">
    <location>
        <begin position="318"/>
        <end position="339"/>
    </location>
</feature>